<feature type="transmembrane region" description="Helical" evidence="1">
    <location>
        <begin position="97"/>
        <end position="118"/>
    </location>
</feature>
<keyword evidence="3" id="KW-1185">Reference proteome</keyword>
<dbReference type="PROSITE" id="PS51257">
    <property type="entry name" value="PROKAR_LIPOPROTEIN"/>
    <property type="match status" value="1"/>
</dbReference>
<dbReference type="EMBL" id="CAMAPF010000973">
    <property type="protein sequence ID" value="CAH9132908.1"/>
    <property type="molecule type" value="Genomic_DNA"/>
</dbReference>
<feature type="transmembrane region" description="Helical" evidence="1">
    <location>
        <begin position="49"/>
        <end position="69"/>
    </location>
</feature>
<keyword evidence="1" id="KW-1133">Transmembrane helix</keyword>
<organism evidence="2 3">
    <name type="scientific">Cuscuta epithymum</name>
    <dbReference type="NCBI Taxonomy" id="186058"/>
    <lineage>
        <taxon>Eukaryota</taxon>
        <taxon>Viridiplantae</taxon>
        <taxon>Streptophyta</taxon>
        <taxon>Embryophyta</taxon>
        <taxon>Tracheophyta</taxon>
        <taxon>Spermatophyta</taxon>
        <taxon>Magnoliopsida</taxon>
        <taxon>eudicotyledons</taxon>
        <taxon>Gunneridae</taxon>
        <taxon>Pentapetalae</taxon>
        <taxon>asterids</taxon>
        <taxon>lamiids</taxon>
        <taxon>Solanales</taxon>
        <taxon>Convolvulaceae</taxon>
        <taxon>Cuscuteae</taxon>
        <taxon>Cuscuta</taxon>
        <taxon>Cuscuta subgen. Cuscuta</taxon>
    </lineage>
</organism>
<feature type="transmembrane region" description="Helical" evidence="1">
    <location>
        <begin position="14"/>
        <end position="37"/>
    </location>
</feature>
<reference evidence="2" key="1">
    <citation type="submission" date="2022-07" db="EMBL/GenBank/DDBJ databases">
        <authorList>
            <person name="Macas J."/>
            <person name="Novak P."/>
            <person name="Neumann P."/>
        </authorList>
    </citation>
    <scope>NUCLEOTIDE SEQUENCE</scope>
</reference>
<sequence length="124" mass="14024">MRAVLAKINEGSNYLTSGIVFSCMDIFTIFFSKFSIIRSMQCVAHYVQYNFFLICINNSSTFLVCGIISHNVSNLCRLNPICTQSRSSSGPTTASDILAILVNNMLFMNNFHLIIYHIKHCQQI</sequence>
<dbReference type="AlphaFoldDB" id="A0AAV0FBG1"/>
<comment type="caution">
    <text evidence="2">The sequence shown here is derived from an EMBL/GenBank/DDBJ whole genome shotgun (WGS) entry which is preliminary data.</text>
</comment>
<keyword evidence="1" id="KW-0812">Transmembrane</keyword>
<dbReference type="Proteomes" id="UP001152523">
    <property type="component" value="Unassembled WGS sequence"/>
</dbReference>
<evidence type="ECO:0000256" key="1">
    <source>
        <dbReference type="SAM" id="Phobius"/>
    </source>
</evidence>
<protein>
    <submittedName>
        <fullName evidence="2">Uncharacterized protein</fullName>
    </submittedName>
</protein>
<evidence type="ECO:0000313" key="2">
    <source>
        <dbReference type="EMBL" id="CAH9132908.1"/>
    </source>
</evidence>
<accession>A0AAV0FBG1</accession>
<evidence type="ECO:0000313" key="3">
    <source>
        <dbReference type="Proteomes" id="UP001152523"/>
    </source>
</evidence>
<gene>
    <name evidence="2" type="ORF">CEPIT_LOCUS32547</name>
</gene>
<keyword evidence="1" id="KW-0472">Membrane</keyword>
<proteinExistence type="predicted"/>
<name>A0AAV0FBG1_9ASTE</name>